<dbReference type="Proteomes" id="UP000315215">
    <property type="component" value="Chromosome"/>
</dbReference>
<dbReference type="Pfam" id="PF13641">
    <property type="entry name" value="Glyco_tranf_2_3"/>
    <property type="match status" value="1"/>
</dbReference>
<dbReference type="CDD" id="cd06423">
    <property type="entry name" value="CESA_like"/>
    <property type="match status" value="1"/>
</dbReference>
<dbReference type="KEGG" id="aqt:FN924_18300"/>
<evidence type="ECO:0000256" key="4">
    <source>
        <dbReference type="SAM" id="Phobius"/>
    </source>
</evidence>
<dbReference type="PANTHER" id="PTHR43630:SF1">
    <property type="entry name" value="POLY-BETA-1,6-N-ACETYL-D-GLUCOSAMINE SYNTHASE"/>
    <property type="match status" value="1"/>
</dbReference>
<evidence type="ECO:0000313" key="5">
    <source>
        <dbReference type="EMBL" id="QDP41947.1"/>
    </source>
</evidence>
<sequence>MLLIVTLIFFGLFMLFHTLYIFIPLYTSRTKIKVYPVKEKGFSILIPAYNETPVIKNCLMGILNLNYTNLEVLFINDGSTDDTMETFHKHLGLVKASRQKQELLEYEEIHNVYQSTKYPYVWVLDKKNGGKADSLNAGIDYAHKEFVVTLDADSILESTSIKEMNRIFSNKSILAAGGLVHIVQGFHHTVDSFTPCFKIPGLIRFQVVRYLTGFYMNKVTQSKLGSLTVIAGAFGAFRKDILFQVKGYRKTVGEDMDITLRIQELIGTDLKGKKIVFVPEAMCYTECPSSLKSLYKQRIRWQKAFIDCIINYSKSFYRKMNFKTSTFVLLDSLLLGTISAYPILFIPIIAILTINHWEFYVLLFSISVGLAMLLNFATLLVSKRYGHAYRLKDYISFLFFLPIEIMVYRVTEVIFVTFGTILYFFNKEGWSRSERIGKPVMITNHVQARNTLGGE</sequence>
<evidence type="ECO:0000256" key="2">
    <source>
        <dbReference type="ARBA" id="ARBA00022676"/>
    </source>
</evidence>
<keyword evidence="4" id="KW-1133">Transmembrane helix</keyword>
<name>A0A516KKM6_9BACI</name>
<dbReference type="Gene3D" id="3.90.550.10">
    <property type="entry name" value="Spore Coat Polysaccharide Biosynthesis Protein SpsA, Chain A"/>
    <property type="match status" value="1"/>
</dbReference>
<feature type="transmembrane region" description="Helical" evidence="4">
    <location>
        <begin position="6"/>
        <end position="26"/>
    </location>
</feature>
<proteinExistence type="inferred from homology"/>
<comment type="similarity">
    <text evidence="1">Belongs to the glycosyltransferase 2 family.</text>
</comment>
<keyword evidence="3 5" id="KW-0808">Transferase</keyword>
<reference evidence="5 6" key="1">
    <citation type="submission" date="2019-07" db="EMBL/GenBank/DDBJ databases">
        <authorList>
            <person name="Li J."/>
        </authorList>
    </citation>
    <scope>NUCLEOTIDE SEQUENCE [LARGE SCALE GENOMIC DNA]</scope>
    <source>
        <strain evidence="5 6">TKL69</strain>
    </source>
</reference>
<protein>
    <submittedName>
        <fullName evidence="5">Glycosyltransferase family 2 protein</fullName>
    </submittedName>
</protein>
<evidence type="ECO:0000313" key="6">
    <source>
        <dbReference type="Proteomes" id="UP000315215"/>
    </source>
</evidence>
<keyword evidence="6" id="KW-1185">Reference proteome</keyword>
<gene>
    <name evidence="5" type="ORF">FN924_18300</name>
</gene>
<dbReference type="GO" id="GO:0016757">
    <property type="term" value="F:glycosyltransferase activity"/>
    <property type="evidence" value="ECO:0007669"/>
    <property type="project" value="UniProtKB-KW"/>
</dbReference>
<feature type="transmembrane region" description="Helical" evidence="4">
    <location>
        <begin position="360"/>
        <end position="382"/>
    </location>
</feature>
<feature type="transmembrane region" description="Helical" evidence="4">
    <location>
        <begin position="327"/>
        <end position="354"/>
    </location>
</feature>
<keyword evidence="4" id="KW-0472">Membrane</keyword>
<dbReference type="RefSeq" id="WP_143896977.1">
    <property type="nucleotide sequence ID" value="NZ_CP041666.1"/>
</dbReference>
<keyword evidence="4" id="KW-0812">Transmembrane</keyword>
<organism evidence="5 6">
    <name type="scientific">Radiobacillus deserti</name>
    <dbReference type="NCBI Taxonomy" id="2594883"/>
    <lineage>
        <taxon>Bacteria</taxon>
        <taxon>Bacillati</taxon>
        <taxon>Bacillota</taxon>
        <taxon>Bacilli</taxon>
        <taxon>Bacillales</taxon>
        <taxon>Bacillaceae</taxon>
        <taxon>Radiobacillus</taxon>
    </lineage>
</organism>
<accession>A0A516KKM6</accession>
<dbReference type="OrthoDB" id="9766299at2"/>
<feature type="transmembrane region" description="Helical" evidence="4">
    <location>
        <begin position="394"/>
        <end position="425"/>
    </location>
</feature>
<evidence type="ECO:0000256" key="3">
    <source>
        <dbReference type="ARBA" id="ARBA00022679"/>
    </source>
</evidence>
<dbReference type="AlphaFoldDB" id="A0A516KKM6"/>
<evidence type="ECO:0000256" key="1">
    <source>
        <dbReference type="ARBA" id="ARBA00006739"/>
    </source>
</evidence>
<dbReference type="PANTHER" id="PTHR43630">
    <property type="entry name" value="POLY-BETA-1,6-N-ACETYL-D-GLUCOSAMINE SYNTHASE"/>
    <property type="match status" value="1"/>
</dbReference>
<dbReference type="SUPFAM" id="SSF53448">
    <property type="entry name" value="Nucleotide-diphospho-sugar transferases"/>
    <property type="match status" value="1"/>
</dbReference>
<dbReference type="EMBL" id="CP041666">
    <property type="protein sequence ID" value="QDP41947.1"/>
    <property type="molecule type" value="Genomic_DNA"/>
</dbReference>
<keyword evidence="2" id="KW-0328">Glycosyltransferase</keyword>
<dbReference type="InterPro" id="IPR029044">
    <property type="entry name" value="Nucleotide-diphossugar_trans"/>
</dbReference>